<evidence type="ECO:0000256" key="11">
    <source>
        <dbReference type="ARBA" id="ARBA00023316"/>
    </source>
</evidence>
<dbReference type="GO" id="GO:0004338">
    <property type="term" value="F:glucan exo-1,3-beta-glucosidase activity"/>
    <property type="evidence" value="ECO:0007669"/>
    <property type="project" value="UniProtKB-EC"/>
</dbReference>
<dbReference type="Gene3D" id="3.20.20.80">
    <property type="entry name" value="Glycosidases"/>
    <property type="match status" value="1"/>
</dbReference>
<evidence type="ECO:0000256" key="5">
    <source>
        <dbReference type="ARBA" id="ARBA00022801"/>
    </source>
</evidence>
<dbReference type="EC" id="3.2.1.58" evidence="14"/>
<keyword evidence="11" id="KW-0961">Cell wall biogenesis/degradation</keyword>
<gene>
    <name evidence="18" type="ORF">MSPICULIGERA_LOCUS19722</name>
</gene>
<dbReference type="AlphaFoldDB" id="A0AA36D635"/>
<evidence type="ECO:0000256" key="14">
    <source>
        <dbReference type="ARBA" id="ARBA00038929"/>
    </source>
</evidence>
<comment type="function">
    <text evidence="13">Glucosidase involved in the degradation of cellulosic biomass. Active on lichenan.</text>
</comment>
<dbReference type="GO" id="GO:0005886">
    <property type="term" value="C:plasma membrane"/>
    <property type="evidence" value="ECO:0007669"/>
    <property type="project" value="UniProtKB-SubCell"/>
</dbReference>
<keyword evidence="9" id="KW-0325">Glycoprotein</keyword>
<evidence type="ECO:0000256" key="7">
    <source>
        <dbReference type="ARBA" id="ARBA00022989"/>
    </source>
</evidence>
<dbReference type="PROSITE" id="PS00659">
    <property type="entry name" value="GLYCOSYL_HYDROL_F5"/>
    <property type="match status" value="1"/>
</dbReference>
<evidence type="ECO:0000256" key="2">
    <source>
        <dbReference type="ARBA" id="ARBA00005641"/>
    </source>
</evidence>
<evidence type="ECO:0000256" key="15">
    <source>
        <dbReference type="ARBA" id="ARBA00041260"/>
    </source>
</evidence>
<dbReference type="PANTHER" id="PTHR31297:SF34">
    <property type="entry name" value="GLUCAN 1,3-BETA-GLUCOSIDASE 2"/>
    <property type="match status" value="1"/>
</dbReference>
<comment type="catalytic activity">
    <reaction evidence="12">
        <text>Successive hydrolysis of beta-D-glucose units from the non-reducing ends of (1-&gt;3)-beta-D-glucans, releasing alpha-glucose.</text>
        <dbReference type="EC" id="3.2.1.58"/>
    </reaction>
</comment>
<dbReference type="InterPro" id="IPR018087">
    <property type="entry name" value="Glyco_hydro_5_CS"/>
</dbReference>
<dbReference type="GO" id="GO:0009986">
    <property type="term" value="C:cell surface"/>
    <property type="evidence" value="ECO:0007669"/>
    <property type="project" value="TreeGrafter"/>
</dbReference>
<evidence type="ECO:0000256" key="13">
    <source>
        <dbReference type="ARBA" id="ARBA00037126"/>
    </source>
</evidence>
<accession>A0AA36D635</accession>
<dbReference type="GO" id="GO:0071555">
    <property type="term" value="P:cell wall organization"/>
    <property type="evidence" value="ECO:0007669"/>
    <property type="project" value="UniProtKB-KW"/>
</dbReference>
<dbReference type="Pfam" id="PF00150">
    <property type="entry name" value="Cellulase"/>
    <property type="match status" value="1"/>
</dbReference>
<organism evidence="18 19">
    <name type="scientific">Mesorhabditis spiculigera</name>
    <dbReference type="NCBI Taxonomy" id="96644"/>
    <lineage>
        <taxon>Eukaryota</taxon>
        <taxon>Metazoa</taxon>
        <taxon>Ecdysozoa</taxon>
        <taxon>Nematoda</taxon>
        <taxon>Chromadorea</taxon>
        <taxon>Rhabditida</taxon>
        <taxon>Rhabditina</taxon>
        <taxon>Rhabditomorpha</taxon>
        <taxon>Rhabditoidea</taxon>
        <taxon>Rhabditidae</taxon>
        <taxon>Mesorhabditinae</taxon>
        <taxon>Mesorhabditis</taxon>
    </lineage>
</organism>
<dbReference type="InterPro" id="IPR017853">
    <property type="entry name" value="GH"/>
</dbReference>
<keyword evidence="4" id="KW-0812">Transmembrane</keyword>
<evidence type="ECO:0000256" key="8">
    <source>
        <dbReference type="ARBA" id="ARBA00023136"/>
    </source>
</evidence>
<evidence type="ECO:0000256" key="6">
    <source>
        <dbReference type="ARBA" id="ARBA00022968"/>
    </source>
</evidence>
<keyword evidence="7" id="KW-1133">Transmembrane helix</keyword>
<feature type="domain" description="Glycoside hydrolase family 5" evidence="17">
    <location>
        <begin position="75"/>
        <end position="345"/>
    </location>
</feature>
<dbReference type="SUPFAM" id="SSF51445">
    <property type="entry name" value="(Trans)glycosidases"/>
    <property type="match status" value="1"/>
</dbReference>
<keyword evidence="19" id="KW-1185">Reference proteome</keyword>
<evidence type="ECO:0000256" key="10">
    <source>
        <dbReference type="ARBA" id="ARBA00023295"/>
    </source>
</evidence>
<sequence length="369" mass="41392">MGDLQKTKDDIKAGRTPMRGVNLGGWLVAEHWMTASSPAWNGVPTDYADRGEYITMKYLGHSKGDGQFDQHRKTFITEEDFAEIGSYGLNTVRIPIGYWITGFDHSPGGDPDGYKMWAPGAIGYLDKAIKEWGPKHNVLVLISIHAAKGSQNGNDHSSPEDPGHSYWSKYPENVNNTLDLVQWLAARYKNDLGFLGIGLLNEPVDQDEAVLKQYYYDAYGRIRKDVGSDCLLSISPMLSEQQPGQGGWDSFMTSGFTNVRHEWHKYLVWGFDGWDPEKIIDFTKNTLVNDFTGWHGNPLFVGEWSLAAASGMNDDQMRRFSQAELATFGQTHAKGGWTFWAWKQYGDTGAGKNGWSAKQMFHAGFLPKQ</sequence>
<dbReference type="GO" id="GO:0009251">
    <property type="term" value="P:glucan catabolic process"/>
    <property type="evidence" value="ECO:0007669"/>
    <property type="project" value="TreeGrafter"/>
</dbReference>
<keyword evidence="6" id="KW-0735">Signal-anchor</keyword>
<comment type="subcellular location">
    <subcellularLocation>
        <location evidence="1">Cell membrane</location>
        <topology evidence="1">Single-pass type II membrane protein</topology>
    </subcellularLocation>
</comment>
<protein>
    <recommendedName>
        <fullName evidence="14">glucan 1,3-beta-glucosidase</fullName>
        <ecNumber evidence="14">3.2.1.58</ecNumber>
    </recommendedName>
    <alternativeName>
        <fullName evidence="15">Exo-1,3-beta-glucanase D</fullName>
    </alternativeName>
</protein>
<evidence type="ECO:0000256" key="3">
    <source>
        <dbReference type="ARBA" id="ARBA00022475"/>
    </source>
</evidence>
<dbReference type="GO" id="GO:0005576">
    <property type="term" value="C:extracellular region"/>
    <property type="evidence" value="ECO:0007669"/>
    <property type="project" value="TreeGrafter"/>
</dbReference>
<keyword evidence="10 16" id="KW-0326">Glycosidase</keyword>
<dbReference type="FunFam" id="3.20.20.80:FF:000113">
    <property type="entry name" value="Glucan 1,3-beta-glucosidase"/>
    <property type="match status" value="1"/>
</dbReference>
<proteinExistence type="inferred from homology"/>
<evidence type="ECO:0000256" key="1">
    <source>
        <dbReference type="ARBA" id="ARBA00004401"/>
    </source>
</evidence>
<name>A0AA36D635_9BILA</name>
<reference evidence="18" key="1">
    <citation type="submission" date="2023-06" db="EMBL/GenBank/DDBJ databases">
        <authorList>
            <person name="Delattre M."/>
        </authorList>
    </citation>
    <scope>NUCLEOTIDE SEQUENCE</scope>
    <source>
        <strain evidence="18">AF72</strain>
    </source>
</reference>
<evidence type="ECO:0000313" key="19">
    <source>
        <dbReference type="Proteomes" id="UP001177023"/>
    </source>
</evidence>
<evidence type="ECO:0000256" key="9">
    <source>
        <dbReference type="ARBA" id="ARBA00023180"/>
    </source>
</evidence>
<keyword evidence="5 16" id="KW-0378">Hydrolase</keyword>
<evidence type="ECO:0000256" key="12">
    <source>
        <dbReference type="ARBA" id="ARBA00036824"/>
    </source>
</evidence>
<evidence type="ECO:0000256" key="4">
    <source>
        <dbReference type="ARBA" id="ARBA00022692"/>
    </source>
</evidence>
<comment type="similarity">
    <text evidence="2 16">Belongs to the glycosyl hydrolase 5 (cellulase A) family.</text>
</comment>
<dbReference type="InterPro" id="IPR050386">
    <property type="entry name" value="Glycosyl_hydrolase_5"/>
</dbReference>
<dbReference type="EMBL" id="CATQJA010002663">
    <property type="protein sequence ID" value="CAJ0581565.1"/>
    <property type="molecule type" value="Genomic_DNA"/>
</dbReference>
<dbReference type="Proteomes" id="UP001177023">
    <property type="component" value="Unassembled WGS sequence"/>
</dbReference>
<keyword evidence="3" id="KW-1003">Cell membrane</keyword>
<evidence type="ECO:0000259" key="17">
    <source>
        <dbReference type="Pfam" id="PF00150"/>
    </source>
</evidence>
<evidence type="ECO:0000313" key="18">
    <source>
        <dbReference type="EMBL" id="CAJ0581565.1"/>
    </source>
</evidence>
<feature type="non-terminal residue" evidence="18">
    <location>
        <position position="1"/>
    </location>
</feature>
<keyword evidence="8" id="KW-0472">Membrane</keyword>
<evidence type="ECO:0000256" key="16">
    <source>
        <dbReference type="RuleBase" id="RU361153"/>
    </source>
</evidence>
<dbReference type="PANTHER" id="PTHR31297">
    <property type="entry name" value="GLUCAN ENDO-1,6-BETA-GLUCOSIDASE B"/>
    <property type="match status" value="1"/>
</dbReference>
<comment type="caution">
    <text evidence="18">The sequence shown here is derived from an EMBL/GenBank/DDBJ whole genome shotgun (WGS) entry which is preliminary data.</text>
</comment>
<dbReference type="InterPro" id="IPR001547">
    <property type="entry name" value="Glyco_hydro_5"/>
</dbReference>